<keyword evidence="1" id="KW-0732">Signal</keyword>
<comment type="caution">
    <text evidence="2">The sequence shown here is derived from an EMBL/GenBank/DDBJ whole genome shotgun (WGS) entry which is preliminary data.</text>
</comment>
<evidence type="ECO:0000313" key="2">
    <source>
        <dbReference type="EMBL" id="MDO1513400.1"/>
    </source>
</evidence>
<evidence type="ECO:0000256" key="1">
    <source>
        <dbReference type="SAM" id="SignalP"/>
    </source>
</evidence>
<reference evidence="2" key="1">
    <citation type="journal article" date="2014" name="Int. J. Syst. Evol. Microbiol.">
        <title>Complete genome of a new Firmicutes species belonging to the dominant human colonic microbiota ('Ruminococcus bicirculans') reveals two chromosomes and a selective capacity to utilize plant glucans.</title>
        <authorList>
            <consortium name="NISC Comparative Sequencing Program"/>
            <person name="Wegmann U."/>
            <person name="Louis P."/>
            <person name="Goesmann A."/>
            <person name="Henrissat B."/>
            <person name="Duncan S.H."/>
            <person name="Flint H.J."/>
        </authorList>
    </citation>
    <scope>NUCLEOTIDE SEQUENCE</scope>
    <source>
        <strain evidence="2">CECT 8869</strain>
    </source>
</reference>
<evidence type="ECO:0008006" key="4">
    <source>
        <dbReference type="Google" id="ProtNLM"/>
    </source>
</evidence>
<dbReference type="EMBL" id="JAUKUC010000001">
    <property type="protein sequence ID" value="MDO1513400.1"/>
    <property type="molecule type" value="Genomic_DNA"/>
</dbReference>
<dbReference type="Proteomes" id="UP001168579">
    <property type="component" value="Unassembled WGS sequence"/>
</dbReference>
<name>A0ABT8RRR7_9FLAO</name>
<protein>
    <recommendedName>
        <fullName evidence="4">Dihydroorotase</fullName>
    </recommendedName>
</protein>
<sequence>MIKYVITALFSASMLTAQTNNDNVQNSVKVGDVYEIGTPKAHKYQHIDFPRANFIIKKGGIANYKTVEGNTVVVTEVKETKDGNIQIKMKRTDGTRFFRTHPTVTANYSEALASGELVSK</sequence>
<dbReference type="RefSeq" id="WP_304436307.1">
    <property type="nucleotide sequence ID" value="NZ_JAUKUC010000001.1"/>
</dbReference>
<keyword evidence="3" id="KW-1185">Reference proteome</keyword>
<proteinExistence type="predicted"/>
<organism evidence="2 3">
    <name type="scientific">Maribacter confluentis</name>
    <dbReference type="NCBI Taxonomy" id="1656093"/>
    <lineage>
        <taxon>Bacteria</taxon>
        <taxon>Pseudomonadati</taxon>
        <taxon>Bacteroidota</taxon>
        <taxon>Flavobacteriia</taxon>
        <taxon>Flavobacteriales</taxon>
        <taxon>Flavobacteriaceae</taxon>
        <taxon>Maribacter</taxon>
    </lineage>
</organism>
<feature type="signal peptide" evidence="1">
    <location>
        <begin position="1"/>
        <end position="19"/>
    </location>
</feature>
<reference evidence="2" key="2">
    <citation type="submission" date="2023-06" db="EMBL/GenBank/DDBJ databases">
        <authorList>
            <person name="Lucena T."/>
            <person name="Sun Q."/>
        </authorList>
    </citation>
    <scope>NUCLEOTIDE SEQUENCE</scope>
    <source>
        <strain evidence="2">CECT 8869</strain>
    </source>
</reference>
<gene>
    <name evidence="2" type="ORF">Q2T41_12105</name>
</gene>
<feature type="chain" id="PRO_5046391258" description="Dihydroorotase" evidence="1">
    <location>
        <begin position="20"/>
        <end position="120"/>
    </location>
</feature>
<accession>A0ABT8RRR7</accession>
<evidence type="ECO:0000313" key="3">
    <source>
        <dbReference type="Proteomes" id="UP001168579"/>
    </source>
</evidence>